<sequence length="268" mass="30346">MSQPNTTLIMPARYDHLRKALQAYRDDPLVESFLSGARDIIFDADGDLILTVGDEHDSRNFRVRSCLLRQHSSRFDSRLGPMCVEASISNDPIRCSIRYDDVSTFFFLVLYLHRNIWCSSPLPLKTLVRFVRTTYFSQFDKELPDGNSPLRKALEHCLASTSARLDEDEMASKWTLMKCAFFVGDRASFARVDLELVRRHAGSLWDLEAQLGELLGQDEGQTTYLHVPEDRDSVGGTCTGAIHAHHATHGLSSWHFSPPDLSTDSFSF</sequence>
<dbReference type="Proteomes" id="UP000433876">
    <property type="component" value="Unassembled WGS sequence"/>
</dbReference>
<comment type="caution">
    <text evidence="1">The sequence shown here is derived from an EMBL/GenBank/DDBJ whole genome shotgun (WGS) entry which is preliminary data.</text>
</comment>
<dbReference type="VEuPathDB" id="FungiDB:SMAC_08418"/>
<protein>
    <submittedName>
        <fullName evidence="1">Uncharacterized protein</fullName>
    </submittedName>
</protein>
<organism evidence="1 2">
    <name type="scientific">Sordaria macrospora</name>
    <dbReference type="NCBI Taxonomy" id="5147"/>
    <lineage>
        <taxon>Eukaryota</taxon>
        <taxon>Fungi</taxon>
        <taxon>Dikarya</taxon>
        <taxon>Ascomycota</taxon>
        <taxon>Pezizomycotina</taxon>
        <taxon>Sordariomycetes</taxon>
        <taxon>Sordariomycetidae</taxon>
        <taxon>Sordariales</taxon>
        <taxon>Sordariaceae</taxon>
        <taxon>Sordaria</taxon>
    </lineage>
</organism>
<accession>A0A8S8ZLY8</accession>
<proteinExistence type="predicted"/>
<dbReference type="AlphaFoldDB" id="A0A8S8ZLY8"/>
<evidence type="ECO:0000313" key="1">
    <source>
        <dbReference type="EMBL" id="KAA8629332.1"/>
    </source>
</evidence>
<gene>
    <name evidence="1" type="ORF">SMACR_08418</name>
</gene>
<reference evidence="1 2" key="1">
    <citation type="submission" date="2017-07" db="EMBL/GenBank/DDBJ databases">
        <title>Genome sequence of the Sordaria macrospora wild type strain R19027.</title>
        <authorList>
            <person name="Nowrousian M."/>
            <person name="Teichert I."/>
            <person name="Kueck U."/>
        </authorList>
    </citation>
    <scope>NUCLEOTIDE SEQUENCE [LARGE SCALE GENOMIC DNA]</scope>
    <source>
        <strain evidence="1 2">R19027</strain>
        <tissue evidence="1">Mycelium</tissue>
    </source>
</reference>
<name>A0A8S8ZLY8_SORMA</name>
<evidence type="ECO:0000313" key="2">
    <source>
        <dbReference type="Proteomes" id="UP000433876"/>
    </source>
</evidence>
<dbReference type="EMBL" id="NMPR01000140">
    <property type="protein sequence ID" value="KAA8629332.1"/>
    <property type="molecule type" value="Genomic_DNA"/>
</dbReference>